<feature type="region of interest" description="Disordered" evidence="8">
    <location>
        <begin position="205"/>
        <end position="246"/>
    </location>
</feature>
<reference evidence="10" key="1">
    <citation type="journal article" date="2014" name="Proc. Natl. Acad. Sci. U.S.A.">
        <title>Extensive sampling of basidiomycete genomes demonstrates inadequacy of the white-rot/brown-rot paradigm for wood decay fungi.</title>
        <authorList>
            <person name="Riley R."/>
            <person name="Salamov A.A."/>
            <person name="Brown D.W."/>
            <person name="Nagy L.G."/>
            <person name="Floudas D."/>
            <person name="Held B.W."/>
            <person name="Levasseur A."/>
            <person name="Lombard V."/>
            <person name="Morin E."/>
            <person name="Otillar R."/>
            <person name="Lindquist E.A."/>
            <person name="Sun H."/>
            <person name="LaButti K.M."/>
            <person name="Schmutz J."/>
            <person name="Jabbour D."/>
            <person name="Luo H."/>
            <person name="Baker S.E."/>
            <person name="Pisabarro A.G."/>
            <person name="Walton J.D."/>
            <person name="Blanchette R.A."/>
            <person name="Henrissat B."/>
            <person name="Martin F."/>
            <person name="Cullen D."/>
            <person name="Hibbett D.S."/>
            <person name="Grigoriev I.V."/>
        </authorList>
    </citation>
    <scope>NUCLEOTIDE SEQUENCE [LARGE SCALE GENOMIC DNA]</scope>
    <source>
        <strain evidence="10">FD-172 SS1</strain>
    </source>
</reference>
<evidence type="ECO:0000256" key="2">
    <source>
        <dbReference type="ARBA" id="ARBA00008917"/>
    </source>
</evidence>
<comment type="function">
    <text evidence="7">May be involved in the degradation of misfolded endoplasmic reticulum (ER) luminal proteins.</text>
</comment>
<dbReference type="SUPFAM" id="SSF144091">
    <property type="entry name" value="Rhomboid-like"/>
    <property type="match status" value="1"/>
</dbReference>
<organism evidence="9 10">
    <name type="scientific">Botryobasidium botryosum (strain FD-172 SS1)</name>
    <dbReference type="NCBI Taxonomy" id="930990"/>
    <lineage>
        <taxon>Eukaryota</taxon>
        <taxon>Fungi</taxon>
        <taxon>Dikarya</taxon>
        <taxon>Basidiomycota</taxon>
        <taxon>Agaricomycotina</taxon>
        <taxon>Agaricomycetes</taxon>
        <taxon>Cantharellales</taxon>
        <taxon>Botryobasidiaceae</taxon>
        <taxon>Botryobasidium</taxon>
    </lineage>
</organism>
<keyword evidence="4 7" id="KW-0256">Endoplasmic reticulum</keyword>
<dbReference type="InterPro" id="IPR035952">
    <property type="entry name" value="Rhomboid-like_sf"/>
</dbReference>
<dbReference type="InterPro" id="IPR007599">
    <property type="entry name" value="DER1"/>
</dbReference>
<evidence type="ECO:0000256" key="3">
    <source>
        <dbReference type="ARBA" id="ARBA00022692"/>
    </source>
</evidence>
<proteinExistence type="inferred from homology"/>
<feature type="transmembrane region" description="Helical" evidence="7">
    <location>
        <begin position="48"/>
        <end position="69"/>
    </location>
</feature>
<dbReference type="Proteomes" id="UP000027195">
    <property type="component" value="Unassembled WGS sequence"/>
</dbReference>
<evidence type="ECO:0000256" key="1">
    <source>
        <dbReference type="ARBA" id="ARBA00004477"/>
    </source>
</evidence>
<dbReference type="AlphaFoldDB" id="A0A067M727"/>
<evidence type="ECO:0000313" key="10">
    <source>
        <dbReference type="Proteomes" id="UP000027195"/>
    </source>
</evidence>
<keyword evidence="6 7" id="KW-0472">Membrane</keyword>
<dbReference type="OrthoDB" id="1716531at2759"/>
<keyword evidence="5 7" id="KW-1133">Transmembrane helix</keyword>
<dbReference type="PANTHER" id="PTHR11009">
    <property type="entry name" value="DER1-LIKE PROTEIN, DERLIN"/>
    <property type="match status" value="1"/>
</dbReference>
<dbReference type="GO" id="GO:0006950">
    <property type="term" value="P:response to stress"/>
    <property type="evidence" value="ECO:0007669"/>
    <property type="project" value="UniProtKB-ARBA"/>
</dbReference>
<comment type="subcellular location">
    <subcellularLocation>
        <location evidence="1 7">Endoplasmic reticulum membrane</location>
        <topology evidence="1 7">Multi-pass membrane protein</topology>
    </subcellularLocation>
</comment>
<dbReference type="STRING" id="930990.A0A067M727"/>
<evidence type="ECO:0000256" key="5">
    <source>
        <dbReference type="ARBA" id="ARBA00022989"/>
    </source>
</evidence>
<evidence type="ECO:0000256" key="8">
    <source>
        <dbReference type="SAM" id="MobiDB-lite"/>
    </source>
</evidence>
<evidence type="ECO:0000256" key="4">
    <source>
        <dbReference type="ARBA" id="ARBA00022824"/>
    </source>
</evidence>
<name>A0A067M727_BOTB1</name>
<keyword evidence="10" id="KW-1185">Reference proteome</keyword>
<evidence type="ECO:0000256" key="7">
    <source>
        <dbReference type="RuleBase" id="RU363059"/>
    </source>
</evidence>
<dbReference type="EMBL" id="KL198067">
    <property type="protein sequence ID" value="KDQ10520.1"/>
    <property type="molecule type" value="Genomic_DNA"/>
</dbReference>
<dbReference type="InParanoid" id="A0A067M727"/>
<comment type="caution">
    <text evidence="7">Lacks conserved residue(s) required for the propagation of feature annotation.</text>
</comment>
<accession>A0A067M727</accession>
<evidence type="ECO:0000256" key="6">
    <source>
        <dbReference type="ARBA" id="ARBA00023136"/>
    </source>
</evidence>
<sequence>MEEINKIPPVTRFLCGATVLISPPVLLGLIAPYRILFVKELVVQKFEIWRIASSFFLTSQGIGFLFDMMMLYRNSNELETQHFARRSADYAYQLSIAALSILALNIPLNSYVHFRALLLCITYLSSRLNPAARVSLFGLVHMENQYFPFALVAMDGVMGGIEAAMQSLTGIIVGHAWWLLEYGSSGNAGGLGRAPRWLAKLFGESQNPTDRRTSRTSYGTRIVPRGQEPPATTGYRWGSGQRLGTE</sequence>
<dbReference type="GO" id="GO:0005789">
    <property type="term" value="C:endoplasmic reticulum membrane"/>
    <property type="evidence" value="ECO:0007669"/>
    <property type="project" value="UniProtKB-SubCell"/>
</dbReference>
<evidence type="ECO:0000313" key="9">
    <source>
        <dbReference type="EMBL" id="KDQ10520.1"/>
    </source>
</evidence>
<dbReference type="HOGENOM" id="CLU_051898_2_0_1"/>
<protein>
    <recommendedName>
        <fullName evidence="7">Derlin</fullName>
    </recommendedName>
</protein>
<feature type="transmembrane region" description="Helical" evidence="7">
    <location>
        <begin position="12"/>
        <end position="36"/>
    </location>
</feature>
<feature type="transmembrane region" description="Helical" evidence="7">
    <location>
        <begin position="90"/>
        <end position="108"/>
    </location>
</feature>
<dbReference type="Pfam" id="PF04511">
    <property type="entry name" value="DER1"/>
    <property type="match status" value="1"/>
</dbReference>
<gene>
    <name evidence="9" type="ORF">BOTBODRAFT_36217</name>
</gene>
<comment type="similarity">
    <text evidence="2 7">Belongs to the derlin family.</text>
</comment>
<keyword evidence="3 7" id="KW-0812">Transmembrane</keyword>